<dbReference type="InterPro" id="IPR011009">
    <property type="entry name" value="Kinase-like_dom_sf"/>
</dbReference>
<organism evidence="2 3">
    <name type="scientific">Isoptericola chiayiensis</name>
    <dbReference type="NCBI Taxonomy" id="579446"/>
    <lineage>
        <taxon>Bacteria</taxon>
        <taxon>Bacillati</taxon>
        <taxon>Actinomycetota</taxon>
        <taxon>Actinomycetes</taxon>
        <taxon>Micrococcales</taxon>
        <taxon>Promicromonosporaceae</taxon>
        <taxon>Isoptericola</taxon>
    </lineage>
</organism>
<dbReference type="Proteomes" id="UP001500956">
    <property type="component" value="Unassembled WGS sequence"/>
</dbReference>
<feature type="compositionally biased region" description="Polar residues" evidence="1">
    <location>
        <begin position="587"/>
        <end position="602"/>
    </location>
</feature>
<feature type="compositionally biased region" description="Low complexity" evidence="1">
    <location>
        <begin position="411"/>
        <end position="439"/>
    </location>
</feature>
<feature type="region of interest" description="Disordered" evidence="1">
    <location>
        <begin position="473"/>
        <end position="534"/>
    </location>
</feature>
<name>A0ABP8YHA1_9MICO</name>
<sequence length="657" mass="67385">MSNVQPGTVMVDRYRLTGSAATDLAAAHAWEAHDQILDRPVRVTFVEGPHAAAALDAARRAALVADPRLCRVLDVGTTDLGDGETSYVITEPYTGETLTQIISRGLVDAQQARALMGEAATALAAAHQRGVHHLALRPEAVRVDGHRVVVTGLGVDAGVAGLEVPGRQGAATDARGLVALGYYALTARWAGDPLEVDWITPDAVRPLPAQTGPDGVVPVSELVPHVDEQVDQLVRRTFSGGEDAPDGPDDVVAALEPWGAVSVMGALPEFVQPTAERPVRSSVLGAGSPAGGGSRPGTPPPAPPVRRPSTGRIARAGAVGAAAGAGAAWAGQQAASPAPAQQTAAYGQAPAPAGQVPPGQVPPPPGGQAAGYAQPGTPQVAPGGPQAGYAPPGYAPAGYAQPGYAQPGYDQAGYTAAGAQGSPPSSGSPSTGGFASTPSPKRRGVNPTPIVLGLLLVVVVLGALWAMGQAFSPFDDSPPPGAEASQSPTTEAEGSGEEGDGSAAPEEEPTETEEPEVRPIIDSGNQLDPYSDGEHPEAVELAYDSDPSTFWYTRTYYNNPAWGGFKSGAGYHVTLREPAPVSAVDLDTNSSGGTWQLRQTTADDPEGGEVLAEGSFSEDTSIELDEAVILDEFVLWITELPQTDGENRLELNEITLS</sequence>
<dbReference type="SUPFAM" id="SSF56112">
    <property type="entry name" value="Protein kinase-like (PK-like)"/>
    <property type="match status" value="1"/>
</dbReference>
<feature type="compositionally biased region" description="Acidic residues" evidence="1">
    <location>
        <begin position="494"/>
        <end position="514"/>
    </location>
</feature>
<feature type="compositionally biased region" description="Low complexity" evidence="1">
    <location>
        <begin position="333"/>
        <end position="358"/>
    </location>
</feature>
<dbReference type="Gene3D" id="1.10.510.10">
    <property type="entry name" value="Transferase(Phosphotransferase) domain 1"/>
    <property type="match status" value="1"/>
</dbReference>
<evidence type="ECO:0000313" key="2">
    <source>
        <dbReference type="EMBL" id="GAA4730248.1"/>
    </source>
</evidence>
<evidence type="ECO:0000313" key="3">
    <source>
        <dbReference type="Proteomes" id="UP001500956"/>
    </source>
</evidence>
<reference evidence="3" key="1">
    <citation type="journal article" date="2019" name="Int. J. Syst. Evol. Microbiol.">
        <title>The Global Catalogue of Microorganisms (GCM) 10K type strain sequencing project: providing services to taxonomists for standard genome sequencing and annotation.</title>
        <authorList>
            <consortium name="The Broad Institute Genomics Platform"/>
            <consortium name="The Broad Institute Genome Sequencing Center for Infectious Disease"/>
            <person name="Wu L."/>
            <person name="Ma J."/>
        </authorList>
    </citation>
    <scope>NUCLEOTIDE SEQUENCE [LARGE SCALE GENOMIC DNA]</scope>
    <source>
        <strain evidence="3">JCM 18063</strain>
    </source>
</reference>
<evidence type="ECO:0008006" key="4">
    <source>
        <dbReference type="Google" id="ProtNLM"/>
    </source>
</evidence>
<accession>A0ABP8YHA1</accession>
<evidence type="ECO:0000256" key="1">
    <source>
        <dbReference type="SAM" id="MobiDB-lite"/>
    </source>
</evidence>
<dbReference type="EMBL" id="BAABID010000009">
    <property type="protein sequence ID" value="GAA4730248.1"/>
    <property type="molecule type" value="Genomic_DNA"/>
</dbReference>
<feature type="region of interest" description="Disordered" evidence="1">
    <location>
        <begin position="586"/>
        <end position="607"/>
    </location>
</feature>
<proteinExistence type="predicted"/>
<dbReference type="RefSeq" id="WP_172150526.1">
    <property type="nucleotide sequence ID" value="NZ_BAABID010000009.1"/>
</dbReference>
<feature type="region of interest" description="Disordered" evidence="1">
    <location>
        <begin position="411"/>
        <end position="445"/>
    </location>
</feature>
<comment type="caution">
    <text evidence="2">The sequence shown here is derived from an EMBL/GenBank/DDBJ whole genome shotgun (WGS) entry which is preliminary data.</text>
</comment>
<gene>
    <name evidence="2" type="ORF">GCM10023216_22410</name>
</gene>
<protein>
    <recommendedName>
        <fullName evidence="4">Serine/threonine protein kinase</fullName>
    </recommendedName>
</protein>
<feature type="compositionally biased region" description="Low complexity" evidence="1">
    <location>
        <begin position="370"/>
        <end position="389"/>
    </location>
</feature>
<keyword evidence="3" id="KW-1185">Reference proteome</keyword>
<feature type="compositionally biased region" description="Pro residues" evidence="1">
    <location>
        <begin position="297"/>
        <end position="306"/>
    </location>
</feature>
<feature type="region of interest" description="Disordered" evidence="1">
    <location>
        <begin position="275"/>
        <end position="310"/>
    </location>
</feature>
<feature type="region of interest" description="Disordered" evidence="1">
    <location>
        <begin position="333"/>
        <end position="389"/>
    </location>
</feature>